<comment type="caution">
    <text evidence="1">The sequence shown here is derived from an EMBL/GenBank/DDBJ whole genome shotgun (WGS) entry which is preliminary data.</text>
</comment>
<keyword evidence="2" id="KW-1185">Reference proteome</keyword>
<sequence>MPGIYAGGDCIQSGDDLTVQAVQDGKLAALAIDQALTRNDAQPPVAAHSGKGGA</sequence>
<dbReference type="Gene3D" id="3.50.50.60">
    <property type="entry name" value="FAD/NAD(P)-binding domain"/>
    <property type="match status" value="1"/>
</dbReference>
<accession>A0A5A7NBV7</accession>
<dbReference type="AlphaFoldDB" id="A0A5A7NBV7"/>
<evidence type="ECO:0000313" key="2">
    <source>
        <dbReference type="Proteomes" id="UP000324996"/>
    </source>
</evidence>
<organism evidence="1 2">
    <name type="scientific">Iodidimonas nitroreducens</name>
    <dbReference type="NCBI Taxonomy" id="1236968"/>
    <lineage>
        <taxon>Bacteria</taxon>
        <taxon>Pseudomonadati</taxon>
        <taxon>Pseudomonadota</taxon>
        <taxon>Alphaproteobacteria</taxon>
        <taxon>Iodidimonadales</taxon>
        <taxon>Iodidimonadaceae</taxon>
        <taxon>Iodidimonas</taxon>
    </lineage>
</organism>
<reference evidence="1 2" key="1">
    <citation type="submission" date="2019-09" db="EMBL/GenBank/DDBJ databases">
        <title>NBRP : Genome information of microbial organism related human and environment.</title>
        <authorList>
            <person name="Hattori M."/>
            <person name="Oshima K."/>
            <person name="Inaba H."/>
            <person name="Suda W."/>
            <person name="Sakamoto M."/>
            <person name="Iino T."/>
            <person name="Kitahara M."/>
            <person name="Oshida Y."/>
            <person name="Iida T."/>
            <person name="Kudo T."/>
            <person name="Itoh T."/>
            <person name="Ohkuma M."/>
        </authorList>
    </citation>
    <scope>NUCLEOTIDE SEQUENCE [LARGE SCALE GENOMIC DNA]</scope>
    <source>
        <strain evidence="1 2">Q-1</strain>
    </source>
</reference>
<dbReference type="Proteomes" id="UP000324996">
    <property type="component" value="Unassembled WGS sequence"/>
</dbReference>
<proteinExistence type="predicted"/>
<evidence type="ECO:0000313" key="1">
    <source>
        <dbReference type="EMBL" id="GER04539.1"/>
    </source>
</evidence>
<evidence type="ECO:0008006" key="3">
    <source>
        <dbReference type="Google" id="ProtNLM"/>
    </source>
</evidence>
<dbReference type="SUPFAM" id="SSF51905">
    <property type="entry name" value="FAD/NAD(P)-binding domain"/>
    <property type="match status" value="1"/>
</dbReference>
<dbReference type="InterPro" id="IPR036188">
    <property type="entry name" value="FAD/NAD-bd_sf"/>
</dbReference>
<dbReference type="EMBL" id="BKCN01000011">
    <property type="protein sequence ID" value="GER04539.1"/>
    <property type="molecule type" value="Genomic_DNA"/>
</dbReference>
<name>A0A5A7NBV7_9PROT</name>
<protein>
    <recommendedName>
        <fullName evidence="3">FAD/NAD(P)-binding domain-containing protein</fullName>
    </recommendedName>
</protein>
<gene>
    <name evidence="1" type="ORF">JCM17846_22210</name>
</gene>